<evidence type="ECO:0000259" key="4">
    <source>
        <dbReference type="PROSITE" id="PS00028"/>
    </source>
</evidence>
<feature type="region of interest" description="Disordered" evidence="2">
    <location>
        <begin position="679"/>
        <end position="702"/>
    </location>
</feature>
<dbReference type="InterPro" id="IPR043504">
    <property type="entry name" value="Peptidase_S1_PA_chymotrypsin"/>
</dbReference>
<keyword evidence="3" id="KW-0472">Membrane</keyword>
<sequence>MVNESNNRSGSGCEDQRHPPTGYETNDTAPLAFRLIWHILSWPLSLVIPKWVLSFFKIPAVMIFVAYVVIALASNIVVIGYFIMALLAGLFMRLLRKVTLVDYMLDYYVMTYDVLHESWEQAKSASAHRPWYEKILDYAQVPDIPISLPMMAATLAFCLITLWFIIPLLMRMLRRRIYKIRGFTGEARVAGSEFSFGEQPKNQVEILALSTFSSKVVGYGARVNDALVVPRHVIDNIRNYDIGVRGPQQTHILTEDCIPSMLASDLLYYRFTNEFWSKMGVGTLVPTTVGNRTAARIAGPLGVSSGWLSKRPEMGMLQYSGSTDFGYSGAIYFHGNSMFGMHTGSLDGINSGYSAELIGLEVGKLVPEVSTPEEIDPRFKVDKRASPAWTSEQLRNKLERVIKKKPDVRVVEEESVKMEPTDDEVNSIKELLEECSPSTLRVMRNMLLSMEPKTMTGHSPTGSSILMEEEEAGVHYDREINRLSNLTDKIYNTLTLLSEKFNELQGVTKASVLQISANVKTSIKSQDDCIEEFMHKHNADLLKQNNEIENIQVEVGRIMQFNVYDRLATVEAEVKEVKDVLKASQMVVDPTDDKKEPIRVQQEPPINRYGCFACNRSFRTRFALIQHVKNSHAMNHQEAVAEVDRFIGETRRVGFRDNVTKIKTNKKASFLDKRSTGRYYKKNSKSSDEEIPSMSTSDNQPKMSDMMMKLDNICELLLKVTVGLPSEKPQN</sequence>
<keyword evidence="1" id="KW-0378">Hydrolase</keyword>
<organism evidence="5">
    <name type="scientific">Riboviria sp</name>
    <dbReference type="NCBI Taxonomy" id="2585031"/>
    <lineage>
        <taxon>Viruses</taxon>
        <taxon>Riboviria</taxon>
    </lineage>
</organism>
<feature type="compositionally biased region" description="Polar residues" evidence="2">
    <location>
        <begin position="1"/>
        <end position="10"/>
    </location>
</feature>
<feature type="region of interest" description="Disordered" evidence="2">
    <location>
        <begin position="1"/>
        <end position="21"/>
    </location>
</feature>
<feature type="domain" description="C2H2-type" evidence="4">
    <location>
        <begin position="611"/>
        <end position="632"/>
    </location>
</feature>
<protein>
    <recommendedName>
        <fullName evidence="4">C2H2-type domain-containing protein</fullName>
    </recommendedName>
</protein>
<dbReference type="EMBL" id="MW239457">
    <property type="protein sequence ID" value="UGO57492.1"/>
    <property type="molecule type" value="Genomic_RNA"/>
</dbReference>
<feature type="transmembrane region" description="Helical" evidence="3">
    <location>
        <begin position="65"/>
        <end position="92"/>
    </location>
</feature>
<dbReference type="SUPFAM" id="SSF50494">
    <property type="entry name" value="Trypsin-like serine proteases"/>
    <property type="match status" value="1"/>
</dbReference>
<feature type="compositionally biased region" description="Polar residues" evidence="2">
    <location>
        <begin position="693"/>
        <end position="702"/>
    </location>
</feature>
<evidence type="ECO:0000256" key="1">
    <source>
        <dbReference type="ARBA" id="ARBA00022801"/>
    </source>
</evidence>
<evidence type="ECO:0000256" key="2">
    <source>
        <dbReference type="SAM" id="MobiDB-lite"/>
    </source>
</evidence>
<proteinExistence type="predicted"/>
<evidence type="ECO:0000256" key="3">
    <source>
        <dbReference type="SAM" id="Phobius"/>
    </source>
</evidence>
<dbReference type="InterPro" id="IPR013087">
    <property type="entry name" value="Znf_C2H2_type"/>
</dbReference>
<accession>A0A8K1U4I9</accession>
<dbReference type="GO" id="GO:0016787">
    <property type="term" value="F:hydrolase activity"/>
    <property type="evidence" value="ECO:0007669"/>
    <property type="project" value="UniProtKB-KW"/>
</dbReference>
<feature type="transmembrane region" description="Helical" evidence="3">
    <location>
        <begin position="146"/>
        <end position="169"/>
    </location>
</feature>
<dbReference type="PROSITE" id="PS00028">
    <property type="entry name" value="ZINC_FINGER_C2H2_1"/>
    <property type="match status" value="1"/>
</dbReference>
<keyword evidence="3" id="KW-0812">Transmembrane</keyword>
<name>A0A8K1U4I9_9VIRU</name>
<reference evidence="5" key="1">
    <citation type="submission" date="2020-11" db="EMBL/GenBank/DDBJ databases">
        <title>RNA virus dark matter in the feces of wild birds.</title>
        <authorList>
            <person name="Lu X."/>
            <person name="Yang X.S."/>
            <person name="Zhang W."/>
        </authorList>
    </citation>
    <scope>NUCLEOTIDE SEQUENCE</scope>
    <source>
        <strain evidence="5">Red-flankedBluetail198con149</strain>
    </source>
</reference>
<dbReference type="InterPro" id="IPR009003">
    <property type="entry name" value="Peptidase_S1_PA"/>
</dbReference>
<dbReference type="Gene3D" id="2.40.10.10">
    <property type="entry name" value="Trypsin-like serine proteases"/>
    <property type="match status" value="2"/>
</dbReference>
<evidence type="ECO:0000313" key="5">
    <source>
        <dbReference type="EMBL" id="UGO57492.1"/>
    </source>
</evidence>
<keyword evidence="3" id="KW-1133">Transmembrane helix</keyword>
<feature type="transmembrane region" description="Helical" evidence="3">
    <location>
        <begin position="35"/>
        <end position="53"/>
    </location>
</feature>